<protein>
    <submittedName>
        <fullName evidence="2">Uncharacterized protein</fullName>
    </submittedName>
</protein>
<organism evidence="2 3">
    <name type="scientific">Adiantum capillus-veneris</name>
    <name type="common">Maidenhair fern</name>
    <dbReference type="NCBI Taxonomy" id="13818"/>
    <lineage>
        <taxon>Eukaryota</taxon>
        <taxon>Viridiplantae</taxon>
        <taxon>Streptophyta</taxon>
        <taxon>Embryophyta</taxon>
        <taxon>Tracheophyta</taxon>
        <taxon>Polypodiopsida</taxon>
        <taxon>Polypodiidae</taxon>
        <taxon>Polypodiales</taxon>
        <taxon>Pteridineae</taxon>
        <taxon>Pteridaceae</taxon>
        <taxon>Vittarioideae</taxon>
        <taxon>Adiantum</taxon>
    </lineage>
</organism>
<dbReference type="Proteomes" id="UP000886520">
    <property type="component" value="Chromosome 2"/>
</dbReference>
<evidence type="ECO:0000256" key="1">
    <source>
        <dbReference type="SAM" id="MobiDB-lite"/>
    </source>
</evidence>
<name>A0A9D4ZQN6_ADICA</name>
<dbReference type="EMBL" id="JABFUD020000003">
    <property type="protein sequence ID" value="KAI5082331.1"/>
    <property type="molecule type" value="Genomic_DNA"/>
</dbReference>
<evidence type="ECO:0000313" key="2">
    <source>
        <dbReference type="EMBL" id="KAI5082331.1"/>
    </source>
</evidence>
<accession>A0A9D4ZQN6</accession>
<feature type="region of interest" description="Disordered" evidence="1">
    <location>
        <begin position="18"/>
        <end position="39"/>
    </location>
</feature>
<dbReference type="AlphaFoldDB" id="A0A9D4ZQN6"/>
<feature type="compositionally biased region" description="Polar residues" evidence="1">
    <location>
        <begin position="21"/>
        <end position="35"/>
    </location>
</feature>
<sequence>MSKDFKVSLEGAKGAGIATNVGRSSPGTMTQTLGSNTGGVRIDDEFSVVEGKPGPSRGRDSIVSDSIRLLAAIHSQP</sequence>
<gene>
    <name evidence="2" type="ORF">GOP47_0002074</name>
</gene>
<keyword evidence="3" id="KW-1185">Reference proteome</keyword>
<proteinExistence type="predicted"/>
<reference evidence="2" key="1">
    <citation type="submission" date="2021-01" db="EMBL/GenBank/DDBJ databases">
        <title>Adiantum capillus-veneris genome.</title>
        <authorList>
            <person name="Fang Y."/>
            <person name="Liao Q."/>
        </authorList>
    </citation>
    <scope>NUCLEOTIDE SEQUENCE</scope>
    <source>
        <strain evidence="2">H3</strain>
        <tissue evidence="2">Leaf</tissue>
    </source>
</reference>
<comment type="caution">
    <text evidence="2">The sequence shown here is derived from an EMBL/GenBank/DDBJ whole genome shotgun (WGS) entry which is preliminary data.</text>
</comment>
<evidence type="ECO:0000313" key="3">
    <source>
        <dbReference type="Proteomes" id="UP000886520"/>
    </source>
</evidence>